<name>A0A562S4N5_9BACT</name>
<feature type="transmembrane region" description="Helical" evidence="10">
    <location>
        <begin position="359"/>
        <end position="384"/>
    </location>
</feature>
<evidence type="ECO:0000256" key="9">
    <source>
        <dbReference type="ARBA" id="ARBA00047308"/>
    </source>
</evidence>
<dbReference type="EC" id="7.2.2.12" evidence="8"/>
<proteinExistence type="inferred from homology"/>
<accession>A0A562S4N5</accession>
<dbReference type="InterPro" id="IPR018303">
    <property type="entry name" value="ATPase_P-typ_P_site"/>
</dbReference>
<evidence type="ECO:0000256" key="2">
    <source>
        <dbReference type="ARBA" id="ARBA00006024"/>
    </source>
</evidence>
<dbReference type="NCBIfam" id="TIGR01525">
    <property type="entry name" value="ATPase-IB_hvy"/>
    <property type="match status" value="1"/>
</dbReference>
<evidence type="ECO:0000256" key="6">
    <source>
        <dbReference type="ARBA" id="ARBA00022989"/>
    </source>
</evidence>
<dbReference type="InterPro" id="IPR023299">
    <property type="entry name" value="ATPase_P-typ_cyto_dom_N"/>
</dbReference>
<feature type="transmembrane region" description="Helical" evidence="10">
    <location>
        <begin position="108"/>
        <end position="128"/>
    </location>
</feature>
<gene>
    <name evidence="12" type="ORF">LZ24_00717</name>
</gene>
<dbReference type="InterPro" id="IPR051014">
    <property type="entry name" value="Cation_Transport_ATPase_IB"/>
</dbReference>
<dbReference type="OrthoDB" id="9763278at2"/>
<dbReference type="InterPro" id="IPR059000">
    <property type="entry name" value="ATPase_P-type_domA"/>
</dbReference>
<evidence type="ECO:0000256" key="3">
    <source>
        <dbReference type="ARBA" id="ARBA00022692"/>
    </source>
</evidence>
<dbReference type="InterPro" id="IPR044492">
    <property type="entry name" value="P_typ_ATPase_HD_dom"/>
</dbReference>
<dbReference type="GO" id="GO:0046872">
    <property type="term" value="F:metal ion binding"/>
    <property type="evidence" value="ECO:0007669"/>
    <property type="project" value="UniProtKB-KW"/>
</dbReference>
<keyword evidence="10" id="KW-0067">ATP-binding</keyword>
<dbReference type="AlphaFoldDB" id="A0A562S4N5"/>
<dbReference type="InterPro" id="IPR023298">
    <property type="entry name" value="ATPase_P-typ_TM_dom_sf"/>
</dbReference>
<dbReference type="PROSITE" id="PS00154">
    <property type="entry name" value="ATPASE_E1_E2"/>
    <property type="match status" value="1"/>
</dbReference>
<dbReference type="GO" id="GO:0016463">
    <property type="term" value="F:P-type zinc transporter activity"/>
    <property type="evidence" value="ECO:0007669"/>
    <property type="project" value="UniProtKB-EC"/>
</dbReference>
<evidence type="ECO:0000256" key="1">
    <source>
        <dbReference type="ARBA" id="ARBA00004370"/>
    </source>
</evidence>
<sequence length="718" mass="77487">MKKKFAVRHDIPGRLRIRALSLRLADTEKKLKERSEGLEGLLWLRINPRCASLVLLYDQEKLSREDLLDFLHLFFDRDDGTPLKNPADENPECVCVEEHAVRKAFTRFAAVSLVMGGVLLRNAIFKTATLQTPFSPLGLITFALTAPLIKSALKRSRERKLTLDGFLAAGSTAAIAAGEAMTALEILWINSGAELLSAWIAERSRKSIASILDITSHHTFVLKDGVEVECHVSELEPGDIVVLHTGEKISVDGVIVHGQALVNEAPITGRDEQVHRKEGDTVHAGTFVRQGVIQVRAEFVGDSTYLARVMHKVECALESRAPIEGVADRLASSLVKVGLGVTAVTFITTGSAWRAFTVLLVMACPCATVLAASTAISAAISAAAKSRILIKGGRYLEEAGKCDLVFFDKTGTLTTTEPVLQEVITLPGIEEDELLTLACSTETHNHHPLAQAVMAEARRRGLSSLPHEVCEYYLGMGMRAVINGREMLVGNAKLLGMFDAHNSQLAAEFDRMSSRGLTVLHVFQDKKPLGLMGFASQVRPEARRVLDRLREMGVRRIVLITGDEENSARQLAESLDIEEYHASLMPEEKAEIVQKAMAASWKTMVVGDGINDALALTSADVGVAIGTAGSEVAVEAADIALASEDLDALADVYGLSQQTLGIVRQNFWIATGSNLVGVSLGALGLLSPVAAGLVHMGHSLGVLANSSRLLAFHKKNSL</sequence>
<reference evidence="12 13" key="1">
    <citation type="submission" date="2019-07" db="EMBL/GenBank/DDBJ databases">
        <title>Genome sequencing of 100 strains of the haloalkaliphilic chemolithoautotrophic sulfur-oxidizing bacterium Thioalkalivibrio.</title>
        <authorList>
            <person name="Muyzer G."/>
        </authorList>
    </citation>
    <scope>NUCLEOTIDE SEQUENCE [LARGE SCALE GENOMIC DNA]</scope>
    <source>
        <strain evidence="12 13">ASO4-4</strain>
    </source>
</reference>
<dbReference type="PANTHER" id="PTHR48085:SF5">
    <property type="entry name" value="CADMIUM_ZINC-TRANSPORTING ATPASE HMA4-RELATED"/>
    <property type="match status" value="1"/>
</dbReference>
<comment type="catalytic activity">
    <reaction evidence="9">
        <text>Zn(2+)(in) + ATP + H2O = Zn(2+)(out) + ADP + phosphate + H(+)</text>
        <dbReference type="Rhea" id="RHEA:20621"/>
        <dbReference type="ChEBI" id="CHEBI:15377"/>
        <dbReference type="ChEBI" id="CHEBI:15378"/>
        <dbReference type="ChEBI" id="CHEBI:29105"/>
        <dbReference type="ChEBI" id="CHEBI:30616"/>
        <dbReference type="ChEBI" id="CHEBI:43474"/>
        <dbReference type="ChEBI" id="CHEBI:456216"/>
        <dbReference type="EC" id="7.2.2.12"/>
    </reaction>
</comment>
<keyword evidence="13" id="KW-1185">Reference proteome</keyword>
<comment type="caution">
    <text evidence="12">The sequence shown here is derived from an EMBL/GenBank/DDBJ whole genome shotgun (WGS) entry which is preliminary data.</text>
</comment>
<keyword evidence="10" id="KW-1003">Cell membrane</keyword>
<dbReference type="GO" id="GO:0016887">
    <property type="term" value="F:ATP hydrolysis activity"/>
    <property type="evidence" value="ECO:0007669"/>
    <property type="project" value="InterPro"/>
</dbReference>
<dbReference type="InterPro" id="IPR001757">
    <property type="entry name" value="P_typ_ATPase"/>
</dbReference>
<evidence type="ECO:0000256" key="8">
    <source>
        <dbReference type="ARBA" id="ARBA00039097"/>
    </source>
</evidence>
<evidence type="ECO:0000256" key="10">
    <source>
        <dbReference type="RuleBase" id="RU362081"/>
    </source>
</evidence>
<feature type="transmembrane region" description="Helical" evidence="10">
    <location>
        <begin position="134"/>
        <end position="153"/>
    </location>
</feature>
<dbReference type="RefSeq" id="WP_144682392.1">
    <property type="nucleotide sequence ID" value="NZ_VLLC01000003.1"/>
</dbReference>
<dbReference type="SFLD" id="SFLDS00003">
    <property type="entry name" value="Haloacid_Dehalogenase"/>
    <property type="match status" value="1"/>
</dbReference>
<dbReference type="Gene3D" id="3.40.50.1000">
    <property type="entry name" value="HAD superfamily/HAD-like"/>
    <property type="match status" value="1"/>
</dbReference>
<evidence type="ECO:0000259" key="11">
    <source>
        <dbReference type="Pfam" id="PF00122"/>
    </source>
</evidence>
<dbReference type="SFLD" id="SFLDF00027">
    <property type="entry name" value="p-type_atpase"/>
    <property type="match status" value="1"/>
</dbReference>
<dbReference type="GO" id="GO:0005524">
    <property type="term" value="F:ATP binding"/>
    <property type="evidence" value="ECO:0007669"/>
    <property type="project" value="UniProtKB-UniRule"/>
</dbReference>
<keyword evidence="4 10" id="KW-0479">Metal-binding</keyword>
<organism evidence="12 13">
    <name type="scientific">Desulfobotulus alkaliphilus</name>
    <dbReference type="NCBI Taxonomy" id="622671"/>
    <lineage>
        <taxon>Bacteria</taxon>
        <taxon>Pseudomonadati</taxon>
        <taxon>Thermodesulfobacteriota</taxon>
        <taxon>Desulfobacteria</taxon>
        <taxon>Desulfobacterales</taxon>
        <taxon>Desulfobacteraceae</taxon>
        <taxon>Desulfobotulus</taxon>
    </lineage>
</organism>
<dbReference type="PANTHER" id="PTHR48085">
    <property type="entry name" value="CADMIUM/ZINC-TRANSPORTING ATPASE HMA2-RELATED"/>
    <property type="match status" value="1"/>
</dbReference>
<keyword evidence="7 10" id="KW-0472">Membrane</keyword>
<dbReference type="SUPFAM" id="SSF56784">
    <property type="entry name" value="HAD-like"/>
    <property type="match status" value="1"/>
</dbReference>
<dbReference type="GO" id="GO:0005886">
    <property type="term" value="C:plasma membrane"/>
    <property type="evidence" value="ECO:0007669"/>
    <property type="project" value="UniProtKB-SubCell"/>
</dbReference>
<evidence type="ECO:0000256" key="5">
    <source>
        <dbReference type="ARBA" id="ARBA00022967"/>
    </source>
</evidence>
<comment type="similarity">
    <text evidence="2 10">Belongs to the cation transport ATPase (P-type) (TC 3.A.3) family. Type IB subfamily.</text>
</comment>
<dbReference type="SFLD" id="SFLDG00002">
    <property type="entry name" value="C1.7:_P-type_atpase_like"/>
    <property type="match status" value="1"/>
</dbReference>
<dbReference type="InterPro" id="IPR036412">
    <property type="entry name" value="HAD-like_sf"/>
</dbReference>
<dbReference type="Gene3D" id="3.40.1110.10">
    <property type="entry name" value="Calcium-transporting ATPase, cytoplasmic domain N"/>
    <property type="match status" value="1"/>
</dbReference>
<keyword evidence="3 10" id="KW-0812">Transmembrane</keyword>
<dbReference type="EMBL" id="VLLC01000003">
    <property type="protein sequence ID" value="TWI75666.1"/>
    <property type="molecule type" value="Genomic_DNA"/>
</dbReference>
<dbReference type="Gene3D" id="2.70.150.10">
    <property type="entry name" value="Calcium-transporting ATPase, cytoplasmic transduction domain A"/>
    <property type="match status" value="1"/>
</dbReference>
<dbReference type="InterPro" id="IPR008250">
    <property type="entry name" value="ATPase_P-typ_transduc_dom_A_sf"/>
</dbReference>
<dbReference type="Pfam" id="PF00702">
    <property type="entry name" value="Hydrolase"/>
    <property type="match status" value="1"/>
</dbReference>
<evidence type="ECO:0000313" key="12">
    <source>
        <dbReference type="EMBL" id="TWI75666.1"/>
    </source>
</evidence>
<dbReference type="InterPro" id="IPR023214">
    <property type="entry name" value="HAD_sf"/>
</dbReference>
<keyword evidence="5" id="KW-1278">Translocase</keyword>
<dbReference type="SUPFAM" id="SSF81653">
    <property type="entry name" value="Calcium ATPase, transduction domain A"/>
    <property type="match status" value="1"/>
</dbReference>
<keyword evidence="10" id="KW-0547">Nucleotide-binding</keyword>
<evidence type="ECO:0000256" key="7">
    <source>
        <dbReference type="ARBA" id="ARBA00023136"/>
    </source>
</evidence>
<dbReference type="InterPro" id="IPR027256">
    <property type="entry name" value="P-typ_ATPase_IB"/>
</dbReference>
<dbReference type="Proteomes" id="UP000318307">
    <property type="component" value="Unassembled WGS sequence"/>
</dbReference>
<evidence type="ECO:0000256" key="4">
    <source>
        <dbReference type="ARBA" id="ARBA00022723"/>
    </source>
</evidence>
<feature type="domain" description="P-type ATPase A" evidence="11">
    <location>
        <begin position="215"/>
        <end position="314"/>
    </location>
</feature>
<dbReference type="Pfam" id="PF00122">
    <property type="entry name" value="E1-E2_ATPase"/>
    <property type="match status" value="1"/>
</dbReference>
<protein>
    <recommendedName>
        <fullName evidence="8">P-type Zn(2+) transporter</fullName>
        <ecNumber evidence="8">7.2.2.12</ecNumber>
    </recommendedName>
</protein>
<comment type="caution">
    <text evidence="10">Lacks conserved residue(s) required for the propagation of feature annotation.</text>
</comment>
<keyword evidence="6 10" id="KW-1133">Transmembrane helix</keyword>
<comment type="subcellular location">
    <subcellularLocation>
        <location evidence="10">Cell membrane</location>
    </subcellularLocation>
    <subcellularLocation>
        <location evidence="1">Membrane</location>
    </subcellularLocation>
</comment>
<dbReference type="SUPFAM" id="SSF81665">
    <property type="entry name" value="Calcium ATPase, transmembrane domain M"/>
    <property type="match status" value="1"/>
</dbReference>
<evidence type="ECO:0000313" key="13">
    <source>
        <dbReference type="Proteomes" id="UP000318307"/>
    </source>
</evidence>
<dbReference type="NCBIfam" id="TIGR01494">
    <property type="entry name" value="ATPase_P-type"/>
    <property type="match status" value="1"/>
</dbReference>
<dbReference type="PRINTS" id="PR00119">
    <property type="entry name" value="CATATPASE"/>
</dbReference>